<dbReference type="PANTHER" id="PTHR12683:SF13">
    <property type="entry name" value="CDK-ACTIVATING KINASE ASSEMBLY FACTOR MAT1"/>
    <property type="match status" value="1"/>
</dbReference>
<name>A0A7S4FQ02_9EUGL</name>
<evidence type="ECO:0000313" key="2">
    <source>
        <dbReference type="EMBL" id="CAE0808255.1"/>
    </source>
</evidence>
<reference evidence="2" key="1">
    <citation type="submission" date="2021-01" db="EMBL/GenBank/DDBJ databases">
        <authorList>
            <person name="Corre E."/>
            <person name="Pelletier E."/>
            <person name="Niang G."/>
            <person name="Scheremetjew M."/>
            <person name="Finn R."/>
            <person name="Kale V."/>
            <person name="Holt S."/>
            <person name="Cochrane G."/>
            <person name="Meng A."/>
            <person name="Brown T."/>
            <person name="Cohen L."/>
        </authorList>
    </citation>
    <scope>NUCLEOTIDE SEQUENCE</scope>
    <source>
        <strain evidence="2">CCMP1594</strain>
    </source>
</reference>
<protein>
    <recommendedName>
        <fullName evidence="1">MAT1 centre domain-containing protein</fullName>
    </recommendedName>
</protein>
<dbReference type="AlphaFoldDB" id="A0A7S4FQ02"/>
<dbReference type="GO" id="GO:0006281">
    <property type="term" value="P:DNA repair"/>
    <property type="evidence" value="ECO:0007669"/>
    <property type="project" value="TreeGrafter"/>
</dbReference>
<dbReference type="EMBL" id="HBJA01054631">
    <property type="protein sequence ID" value="CAE0808255.1"/>
    <property type="molecule type" value="Transcribed_RNA"/>
</dbReference>
<dbReference type="PANTHER" id="PTHR12683">
    <property type="entry name" value="CDK-ACTIVATING KINASE ASSEMBLY FACTOR MAT1"/>
    <property type="match status" value="1"/>
</dbReference>
<dbReference type="GO" id="GO:0006357">
    <property type="term" value="P:regulation of transcription by RNA polymerase II"/>
    <property type="evidence" value="ECO:0007669"/>
    <property type="project" value="TreeGrafter"/>
</dbReference>
<dbReference type="Pfam" id="PF06391">
    <property type="entry name" value="MAT1"/>
    <property type="match status" value="1"/>
</dbReference>
<gene>
    <name evidence="2" type="ORF">EGYM00163_LOCUS19385</name>
</gene>
<evidence type="ECO:0000259" key="1">
    <source>
        <dbReference type="Pfam" id="PF06391"/>
    </source>
</evidence>
<dbReference type="GO" id="GO:0005675">
    <property type="term" value="C:transcription factor TFIIH holo complex"/>
    <property type="evidence" value="ECO:0007669"/>
    <property type="project" value="TreeGrafter"/>
</dbReference>
<proteinExistence type="predicted"/>
<accession>A0A7S4FQ02</accession>
<dbReference type="InterPro" id="IPR015877">
    <property type="entry name" value="MAT1_centre"/>
</dbReference>
<feature type="domain" description="MAT1 centre" evidence="1">
    <location>
        <begin position="13"/>
        <end position="88"/>
    </location>
</feature>
<sequence length="165" mass="19032">MKRRAGPPNYFQREAGYRRQLAETYNKTREDFASLEEYNNYLEDLECIIYNLTYDIEYQSQLAKIEKYKRENKQSIYAKNSKKTAAQETNFIATTSNGTTASVVKRLPNPLKPEEGHRFMQIVRQGYYNPSNRGITQDEVVAGGLGYHAKRQRTEAYSLAAVNAP</sequence>
<organism evidence="2">
    <name type="scientific">Eutreptiella gymnastica</name>
    <dbReference type="NCBI Taxonomy" id="73025"/>
    <lineage>
        <taxon>Eukaryota</taxon>
        <taxon>Discoba</taxon>
        <taxon>Euglenozoa</taxon>
        <taxon>Euglenida</taxon>
        <taxon>Spirocuta</taxon>
        <taxon>Euglenophyceae</taxon>
        <taxon>Eutreptiales</taxon>
        <taxon>Eutreptiaceae</taxon>
        <taxon>Eutreptiella</taxon>
    </lineage>
</organism>